<evidence type="ECO:0000256" key="6">
    <source>
        <dbReference type="ARBA" id="ARBA00023102"/>
    </source>
</evidence>
<keyword evidence="5 8" id="KW-0378">Hydrolase</keyword>
<dbReference type="GO" id="GO:0005737">
    <property type="term" value="C:cytoplasm"/>
    <property type="evidence" value="ECO:0007669"/>
    <property type="project" value="TreeGrafter"/>
</dbReference>
<dbReference type="SUPFAM" id="SSF89550">
    <property type="entry name" value="PHP domain-like"/>
    <property type="match status" value="1"/>
</dbReference>
<dbReference type="KEGG" id="dbc:MFMK1_000381"/>
<dbReference type="EMBL" id="CP121694">
    <property type="protein sequence ID" value="WRO20598.1"/>
    <property type="molecule type" value="Genomic_DNA"/>
</dbReference>
<evidence type="ECO:0000313" key="11">
    <source>
        <dbReference type="Proteomes" id="UP001329915"/>
    </source>
</evidence>
<dbReference type="PANTHER" id="PTHR21039:SF0">
    <property type="entry name" value="HISTIDINOL-PHOSPHATASE"/>
    <property type="match status" value="1"/>
</dbReference>
<reference evidence="10 11" key="1">
    <citation type="submission" date="2023-04" db="EMBL/GenBank/DDBJ databases">
        <authorList>
            <person name="Hsu D."/>
        </authorList>
    </citation>
    <scope>NUCLEOTIDE SEQUENCE [LARGE SCALE GENOMIC DNA]</scope>
    <source>
        <strain evidence="10 11">MK1</strain>
    </source>
</reference>
<comment type="pathway">
    <text evidence="1 8">Amino-acid biosynthesis; L-histidine biosynthesis; L-histidine from 5-phospho-alpha-D-ribose 1-diphosphate: step 8/9.</text>
</comment>
<evidence type="ECO:0000256" key="8">
    <source>
        <dbReference type="RuleBase" id="RU366003"/>
    </source>
</evidence>
<proteinExistence type="inferred from homology"/>
<keyword evidence="11" id="KW-1185">Reference proteome</keyword>
<dbReference type="GO" id="GO:0000105">
    <property type="term" value="P:L-histidine biosynthetic process"/>
    <property type="evidence" value="ECO:0007669"/>
    <property type="project" value="UniProtKB-UniRule"/>
</dbReference>
<dbReference type="Pfam" id="PF02811">
    <property type="entry name" value="PHP"/>
    <property type="match status" value="1"/>
</dbReference>
<evidence type="ECO:0000256" key="3">
    <source>
        <dbReference type="ARBA" id="ARBA00013085"/>
    </source>
</evidence>
<dbReference type="RefSeq" id="WP_366923487.1">
    <property type="nucleotide sequence ID" value="NZ_CP121694.1"/>
</dbReference>
<evidence type="ECO:0000256" key="5">
    <source>
        <dbReference type="ARBA" id="ARBA00022801"/>
    </source>
</evidence>
<evidence type="ECO:0000256" key="7">
    <source>
        <dbReference type="ARBA" id="ARBA00049158"/>
    </source>
</evidence>
<dbReference type="InterPro" id="IPR004013">
    <property type="entry name" value="PHP_dom"/>
</dbReference>
<dbReference type="GO" id="GO:0004401">
    <property type="term" value="F:histidinol-phosphatase activity"/>
    <property type="evidence" value="ECO:0007669"/>
    <property type="project" value="UniProtKB-UniRule"/>
</dbReference>
<sequence length="254" mass="28997">MSMKEACQAGLNKGVTEIAFTEHLDVIYPDSNLDWDFDIQKYSQTIQHMSQAYPALKIVKGVEVGLHPSGLEKSKDFTDRGEFDFIIGSIHVVGDKDMHEGEFFRNKSVNEALEEYFLTVNSLVKAYPYFNVLGHLDLVKRYLKFLDCKCGDINWHNYYDIVEDTLKELIYSGRGIELNMSGYRYGINTSHPDFNTLKLYRELGGEIITIGSDAHKPMDIGYKNIQAVELLQGAKFKYLAGFSKQIPQFYKIGS</sequence>
<dbReference type="Gene3D" id="3.20.20.140">
    <property type="entry name" value="Metal-dependent hydrolases"/>
    <property type="match status" value="1"/>
</dbReference>
<comment type="catalytic activity">
    <reaction evidence="7 8">
        <text>L-histidinol phosphate + H2O = L-histidinol + phosphate</text>
        <dbReference type="Rhea" id="RHEA:14465"/>
        <dbReference type="ChEBI" id="CHEBI:15377"/>
        <dbReference type="ChEBI" id="CHEBI:43474"/>
        <dbReference type="ChEBI" id="CHEBI:57699"/>
        <dbReference type="ChEBI" id="CHEBI:57980"/>
        <dbReference type="EC" id="3.1.3.15"/>
    </reaction>
</comment>
<dbReference type="AlphaFoldDB" id="A0AAU0UJ19"/>
<gene>
    <name evidence="10" type="ORF">MFMK1_000381</name>
</gene>
<organism evidence="10 11">
    <name type="scientific">Metallumcola ferriviriculae</name>
    <dbReference type="NCBI Taxonomy" id="3039180"/>
    <lineage>
        <taxon>Bacteria</taxon>
        <taxon>Bacillati</taxon>
        <taxon>Bacillota</taxon>
        <taxon>Clostridia</taxon>
        <taxon>Neomoorellales</taxon>
        <taxon>Desulfitibacteraceae</taxon>
        <taxon>Metallumcola</taxon>
    </lineage>
</organism>
<evidence type="ECO:0000256" key="1">
    <source>
        <dbReference type="ARBA" id="ARBA00004970"/>
    </source>
</evidence>
<evidence type="ECO:0000259" key="9">
    <source>
        <dbReference type="Pfam" id="PF02811"/>
    </source>
</evidence>
<keyword evidence="6 8" id="KW-0368">Histidine biosynthesis</keyword>
<dbReference type="PANTHER" id="PTHR21039">
    <property type="entry name" value="HISTIDINOL PHOSPHATASE-RELATED"/>
    <property type="match status" value="1"/>
</dbReference>
<comment type="similarity">
    <text evidence="2 8">Belongs to the PHP hydrolase family. HisK subfamily.</text>
</comment>
<feature type="domain" description="PHP" evidence="9">
    <location>
        <begin position="2"/>
        <end position="180"/>
    </location>
</feature>
<dbReference type="Proteomes" id="UP001329915">
    <property type="component" value="Chromosome"/>
</dbReference>
<evidence type="ECO:0000256" key="4">
    <source>
        <dbReference type="ARBA" id="ARBA00022605"/>
    </source>
</evidence>
<dbReference type="InterPro" id="IPR016195">
    <property type="entry name" value="Pol/histidinol_Pase-like"/>
</dbReference>
<accession>A0AAU0UJ19</accession>
<name>A0AAU0UJ19_9FIRM</name>
<evidence type="ECO:0000256" key="2">
    <source>
        <dbReference type="ARBA" id="ARBA00009152"/>
    </source>
</evidence>
<protein>
    <recommendedName>
        <fullName evidence="3 8">Histidinol-phosphatase</fullName>
        <shortName evidence="8">HolPase</shortName>
        <ecNumber evidence="3 8">3.1.3.15</ecNumber>
    </recommendedName>
</protein>
<keyword evidence="4 8" id="KW-0028">Amino-acid biosynthesis</keyword>
<dbReference type="NCBIfam" id="TIGR01856">
    <property type="entry name" value="hisJ_fam"/>
    <property type="match status" value="1"/>
</dbReference>
<evidence type="ECO:0000313" key="10">
    <source>
        <dbReference type="EMBL" id="WRO20598.1"/>
    </source>
</evidence>
<dbReference type="EC" id="3.1.3.15" evidence="3 8"/>
<dbReference type="InterPro" id="IPR010140">
    <property type="entry name" value="Histidinol_P_phosphatase_HisJ"/>
</dbReference>